<feature type="domain" description="TY-Chap C-terminal" evidence="2">
    <location>
        <begin position="338"/>
        <end position="424"/>
    </location>
</feature>
<dbReference type="Proteomes" id="UP000037247">
    <property type="component" value="Unassembled WGS sequence"/>
</dbReference>
<feature type="domain" description="TY-Chap N-terminal" evidence="1">
    <location>
        <begin position="13"/>
        <end position="127"/>
    </location>
</feature>
<dbReference type="Pfam" id="PF22552">
    <property type="entry name" value="TY-Chap3"/>
    <property type="match status" value="1"/>
</dbReference>
<dbReference type="InterPro" id="IPR054344">
    <property type="entry name" value="TY-Chap_N"/>
</dbReference>
<keyword evidence="4" id="KW-1185">Reference proteome</keyword>
<dbReference type="InterPro" id="IPR054342">
    <property type="entry name" value="TY-Chap_C"/>
</dbReference>
<organism evidence="3 4">
    <name type="scientific">Gordonia jacobaea</name>
    <dbReference type="NCBI Taxonomy" id="122202"/>
    <lineage>
        <taxon>Bacteria</taxon>
        <taxon>Bacillati</taxon>
        <taxon>Actinomycetota</taxon>
        <taxon>Actinomycetes</taxon>
        <taxon>Mycobacteriales</taxon>
        <taxon>Gordoniaceae</taxon>
        <taxon>Gordonia</taxon>
    </lineage>
</organism>
<protein>
    <submittedName>
        <fullName evidence="3">Uncharacterized protein</fullName>
    </submittedName>
</protein>
<accession>A0ABR5IC31</accession>
<proteinExistence type="predicted"/>
<evidence type="ECO:0000259" key="2">
    <source>
        <dbReference type="Pfam" id="PF22554"/>
    </source>
</evidence>
<comment type="caution">
    <text evidence="3">The sequence shown here is derived from an EMBL/GenBank/DDBJ whole genome shotgun (WGS) entry which is preliminary data.</text>
</comment>
<dbReference type="EMBL" id="LDTZ01000017">
    <property type="protein sequence ID" value="KNA91262.1"/>
    <property type="molecule type" value="Genomic_DNA"/>
</dbReference>
<name>A0ABR5IC31_9ACTN</name>
<evidence type="ECO:0000313" key="4">
    <source>
        <dbReference type="Proteomes" id="UP000037247"/>
    </source>
</evidence>
<evidence type="ECO:0000313" key="3">
    <source>
        <dbReference type="EMBL" id="KNA91262.1"/>
    </source>
</evidence>
<evidence type="ECO:0000259" key="1">
    <source>
        <dbReference type="Pfam" id="PF22552"/>
    </source>
</evidence>
<gene>
    <name evidence="3" type="ORF">ABW18_11570</name>
</gene>
<dbReference type="Pfam" id="PF22554">
    <property type="entry name" value="Chap-C"/>
    <property type="match status" value="1"/>
</dbReference>
<dbReference type="RefSeq" id="WP_049699434.1">
    <property type="nucleotide sequence ID" value="NZ_JAQDQF010000004.1"/>
</dbReference>
<sequence>MSTHGFDNLIENAWREFAATVTSRVPDLGRKEFLEIARQDGQRYRVLLVFTKTGSGKVRCTLDGTALPWAGRAEWIRIRGRLAQLGWRFLPRKGQHIAESGQRDASAVADVAVSTLREIFDVAHPVFVAVNDPFGTHSDAGQVDETGAATERQLTVVPQAPDRNVEPPTDEHYTAEMREMAGAMDALPECIAPGFVISGVDELLEVTRSVLARHFGWQVSVVNRCIELPAFDAVPCTIVGSDVGPSLVFTTTLTHRLLDPALLGTLTAEYSSRWSGITIVVHDQHVYAQRVVDAAVFHPHNLDAALRTWRRFLNNEAGELIDALNSGGPGAHTCAQSSVPVGLQTLFDLGFSEALTPERVLHLTNGKVGRLTDYLRVCRELLANATVLAAESRIRGAASEEIELHTDTVDFYRQFCLLLEQAITRATPKGA</sequence>
<reference evidence="3 4" key="1">
    <citation type="submission" date="2015-05" db="EMBL/GenBank/DDBJ databases">
        <title>Draft genome sequence of the bacterium Gordonia jacobaea a new member of the Gordonia genus.</title>
        <authorList>
            <person name="Jimenez-Galisteo G."/>
            <person name="Dominguez A."/>
            <person name="Munoz E."/>
            <person name="Vinas M."/>
        </authorList>
    </citation>
    <scope>NUCLEOTIDE SEQUENCE [LARGE SCALE GENOMIC DNA]</scope>
    <source>
        <strain evidence="4">mv1</strain>
    </source>
</reference>